<dbReference type="Pfam" id="PF01535">
    <property type="entry name" value="PPR"/>
    <property type="match status" value="5"/>
</dbReference>
<dbReference type="NCBIfam" id="TIGR00756">
    <property type="entry name" value="PPR"/>
    <property type="match status" value="8"/>
</dbReference>
<dbReference type="InterPro" id="IPR046848">
    <property type="entry name" value="E_motif"/>
</dbReference>
<keyword evidence="6" id="KW-1185">Reference proteome</keyword>
<feature type="repeat" description="PPR" evidence="3">
    <location>
        <begin position="104"/>
        <end position="134"/>
    </location>
</feature>
<dbReference type="EMBL" id="KB870809">
    <property type="protein sequence ID" value="EOA25063.1"/>
    <property type="molecule type" value="Genomic_DNA"/>
</dbReference>
<evidence type="ECO:0000256" key="1">
    <source>
        <dbReference type="ARBA" id="ARBA00006643"/>
    </source>
</evidence>
<dbReference type="Gene3D" id="1.25.40.10">
    <property type="entry name" value="Tetratricopeptide repeat domain"/>
    <property type="match status" value="5"/>
</dbReference>
<dbReference type="InterPro" id="IPR032867">
    <property type="entry name" value="DYW_dom"/>
</dbReference>
<name>R0HMD3_9BRAS</name>
<dbReference type="PROSITE" id="PS00085">
    <property type="entry name" value="CU2_MONOOXYGENASE_2"/>
    <property type="match status" value="1"/>
</dbReference>
<evidence type="ECO:0000259" key="4">
    <source>
        <dbReference type="Pfam" id="PF14432"/>
    </source>
</evidence>
<sequence length="849" mass="95412">VQSRNQFQQEEPNKISSLAAYLMKRYYCKAKANANEVRSKTFATLRQLRQPSRPLYLDTRIDARIIKTGFDTDTCRSNFIVENLLRRGQVSAARNLYDEMPHKNTVSTNTMISGYIKTGDLSSARDLFDAMPHRTVVTWTILMGWYARNDHFHEAFKLFRQMCSSCTLPDYVTFTTLLPACTDAVPQDVVGQVHAFAIKLGFDTNLFLTVCNVLIKSYCEIGRLDLAYLVFEEILDKDSVTFNTLITGYEKHGLYMEAIHLFLQMRQSGHKPSDFTFSGVLKAVVGLHDFPLGQQLHGLSLTTGFSRDASVGNQILDFYSKHDCVLETWNFFNEMPEFDFVSYNVVISCYSQAEKYDKSLTLFRGMQCMGFDRRNFPFATVLSIAANLSSLQMGRQVHCQAILATADSILHVGNSLVDMYARCEMFKEAEFIFKSLSQQSTVSWTALISGLVHTGLHEAGLKLFTKMRGANLRADQSTFATVLKACASFASLLLGKQLHGFIIRSGNLENVFSGSGLVDMYAKCGSIKDAVQVFAEMPDRNAVSWNALISAYADNGDGEAAIGAFTTMMQSGLQPDSVSILGVLTACSHCGLVEQGTEYFQAMSTIYGITPTRKHYACMLDLLGRNGRFTEAEKLMDEMPFEADEIMWSSVLNSCRIHKNHSLAERAAEKLFSMEKLRDAAAYVSMSNIYAAAGKWESVRHVKKAMRERGIKKVPAYSWVEVNHKIHLFSSNDHTHPKGDEIVRKINELTAEIEREGYKPDTSSVVQDIDEQMKIESLKYHSERLAVAFALISTPEGCPIVVMKNLRACRDCHAAIKLISKIVKREITVRDSSRFHHFSKGVCSCGDYW</sequence>
<feature type="repeat" description="PPR" evidence="3">
    <location>
        <begin position="679"/>
        <end position="713"/>
    </location>
</feature>
<dbReference type="InterPro" id="IPR002885">
    <property type="entry name" value="PPR_rpt"/>
</dbReference>
<dbReference type="FunFam" id="1.25.40.10:FF:001404">
    <property type="entry name" value="Putative pentatricopeptide repeat-containing protein"/>
    <property type="match status" value="1"/>
</dbReference>
<feature type="domain" description="DYW" evidence="4">
    <location>
        <begin position="757"/>
        <end position="849"/>
    </location>
</feature>
<dbReference type="InterPro" id="IPR014783">
    <property type="entry name" value="Cu2_ascorb_mOase_CS-2"/>
</dbReference>
<accession>R0HMD3</accession>
<dbReference type="eggNOG" id="KOG4197">
    <property type="taxonomic scope" value="Eukaryota"/>
</dbReference>
<dbReference type="Pfam" id="PF14432">
    <property type="entry name" value="DYW_deaminase"/>
    <property type="match status" value="1"/>
</dbReference>
<organism evidence="5 6">
    <name type="scientific">Capsella rubella</name>
    <dbReference type="NCBI Taxonomy" id="81985"/>
    <lineage>
        <taxon>Eukaryota</taxon>
        <taxon>Viridiplantae</taxon>
        <taxon>Streptophyta</taxon>
        <taxon>Embryophyta</taxon>
        <taxon>Tracheophyta</taxon>
        <taxon>Spermatophyta</taxon>
        <taxon>Magnoliopsida</taxon>
        <taxon>eudicotyledons</taxon>
        <taxon>Gunneridae</taxon>
        <taxon>Pentapetalae</taxon>
        <taxon>rosids</taxon>
        <taxon>malvids</taxon>
        <taxon>Brassicales</taxon>
        <taxon>Brassicaceae</taxon>
        <taxon>Camelineae</taxon>
        <taxon>Capsella</taxon>
    </lineage>
</organism>
<feature type="repeat" description="PPR" evidence="3">
    <location>
        <begin position="238"/>
        <end position="272"/>
    </location>
</feature>
<comment type="similarity">
    <text evidence="1">Belongs to the PPR family. PCMP-H subfamily.</text>
</comment>
<proteinExistence type="inferred from homology"/>
<dbReference type="FunFam" id="1.25.40.10:FF:001790">
    <property type="entry name" value="Putative pentatricopeptide repeat-containing protein At2g01510"/>
    <property type="match status" value="1"/>
</dbReference>
<feature type="non-terminal residue" evidence="5">
    <location>
        <position position="1"/>
    </location>
</feature>
<evidence type="ECO:0000256" key="2">
    <source>
        <dbReference type="ARBA" id="ARBA00022737"/>
    </source>
</evidence>
<dbReference type="PROSITE" id="PS51375">
    <property type="entry name" value="PPR"/>
    <property type="match status" value="7"/>
</dbReference>
<gene>
    <name evidence="5" type="ORF">CARUB_v10018371mg</name>
</gene>
<dbReference type="Pfam" id="PF20431">
    <property type="entry name" value="E_motif"/>
    <property type="match status" value="1"/>
</dbReference>
<dbReference type="AlphaFoldDB" id="R0HMD3"/>
<feature type="repeat" description="PPR" evidence="3">
    <location>
        <begin position="541"/>
        <end position="575"/>
    </location>
</feature>
<dbReference type="GO" id="GO:0003723">
    <property type="term" value="F:RNA binding"/>
    <property type="evidence" value="ECO:0007669"/>
    <property type="project" value="InterPro"/>
</dbReference>
<dbReference type="OrthoDB" id="1882346at2759"/>
<dbReference type="Pfam" id="PF13041">
    <property type="entry name" value="PPR_2"/>
    <property type="match status" value="4"/>
</dbReference>
<dbReference type="Proteomes" id="UP000029121">
    <property type="component" value="Unassembled WGS sequence"/>
</dbReference>
<dbReference type="InterPro" id="IPR046960">
    <property type="entry name" value="PPR_At4g14850-like_plant"/>
</dbReference>
<dbReference type="PANTHER" id="PTHR47926">
    <property type="entry name" value="PENTATRICOPEPTIDE REPEAT-CONTAINING PROTEIN"/>
    <property type="match status" value="1"/>
</dbReference>
<protein>
    <recommendedName>
        <fullName evidence="4">DYW domain-containing protein</fullName>
    </recommendedName>
</protein>
<dbReference type="GO" id="GO:0009451">
    <property type="term" value="P:RNA modification"/>
    <property type="evidence" value="ECO:0007669"/>
    <property type="project" value="InterPro"/>
</dbReference>
<reference evidence="6" key="1">
    <citation type="journal article" date="2013" name="Nat. Genet.">
        <title>The Capsella rubella genome and the genomic consequences of rapid mating system evolution.</title>
        <authorList>
            <person name="Slotte T."/>
            <person name="Hazzouri K.M."/>
            <person name="Agren J.A."/>
            <person name="Koenig D."/>
            <person name="Maumus F."/>
            <person name="Guo Y.L."/>
            <person name="Steige K."/>
            <person name="Platts A.E."/>
            <person name="Escobar J.S."/>
            <person name="Newman L.K."/>
            <person name="Wang W."/>
            <person name="Mandakova T."/>
            <person name="Vello E."/>
            <person name="Smith L.M."/>
            <person name="Henz S.R."/>
            <person name="Steffen J."/>
            <person name="Takuno S."/>
            <person name="Brandvain Y."/>
            <person name="Coop G."/>
            <person name="Andolfatto P."/>
            <person name="Hu T.T."/>
            <person name="Blanchette M."/>
            <person name="Clark R.M."/>
            <person name="Quesneville H."/>
            <person name="Nordborg M."/>
            <person name="Gaut B.S."/>
            <person name="Lysak M.A."/>
            <person name="Jenkins J."/>
            <person name="Grimwood J."/>
            <person name="Chapman J."/>
            <person name="Prochnik S."/>
            <person name="Shu S."/>
            <person name="Rokhsar D."/>
            <person name="Schmutz J."/>
            <person name="Weigel D."/>
            <person name="Wright S.I."/>
        </authorList>
    </citation>
    <scope>NUCLEOTIDE SEQUENCE [LARGE SCALE GENOMIC DNA]</scope>
    <source>
        <strain evidence="6">cv. Monte Gargano</strain>
    </source>
</reference>
<dbReference type="PANTHER" id="PTHR47926:SF475">
    <property type="entry name" value="DYW DOMAIN-CONTAINING PROTEIN"/>
    <property type="match status" value="1"/>
</dbReference>
<feature type="repeat" description="PPR" evidence="3">
    <location>
        <begin position="135"/>
        <end position="169"/>
    </location>
</feature>
<keyword evidence="2" id="KW-0677">Repeat</keyword>
<evidence type="ECO:0000313" key="6">
    <source>
        <dbReference type="Proteomes" id="UP000029121"/>
    </source>
</evidence>
<dbReference type="GO" id="GO:0008270">
    <property type="term" value="F:zinc ion binding"/>
    <property type="evidence" value="ECO:0007669"/>
    <property type="project" value="InterPro"/>
</dbReference>
<evidence type="ECO:0000313" key="5">
    <source>
        <dbReference type="EMBL" id="EOA25063.1"/>
    </source>
</evidence>
<dbReference type="KEGG" id="crb:17886038"/>
<dbReference type="FunFam" id="1.25.40.10:FF:000031">
    <property type="entry name" value="Pentatricopeptide repeat-containing protein mitochondrial"/>
    <property type="match status" value="1"/>
</dbReference>
<feature type="repeat" description="PPR" evidence="3">
    <location>
        <begin position="339"/>
        <end position="373"/>
    </location>
</feature>
<dbReference type="GO" id="GO:0016715">
    <property type="term" value="F:oxidoreductase activity, acting on paired donors, with incorporation or reduction of molecular oxygen, reduced ascorbate as one donor, and incorporation of one atom of oxygen"/>
    <property type="evidence" value="ECO:0007669"/>
    <property type="project" value="InterPro"/>
</dbReference>
<dbReference type="InterPro" id="IPR011990">
    <property type="entry name" value="TPR-like_helical_dom_sf"/>
</dbReference>
<dbReference type="STRING" id="81985.R0HMD3"/>
<dbReference type="FunFam" id="1.25.40.10:FF:000957">
    <property type="entry name" value="Pentatricopeptide repeat-containing protein At4g39530"/>
    <property type="match status" value="1"/>
</dbReference>
<evidence type="ECO:0000256" key="3">
    <source>
        <dbReference type="PROSITE-ProRule" id="PRU00708"/>
    </source>
</evidence>
<feature type="repeat" description="PPR" evidence="3">
    <location>
        <begin position="440"/>
        <end position="474"/>
    </location>
</feature>